<proteinExistence type="predicted"/>
<sequence>MKNNRIRKSDKRDAEWHRNVYDRNKEFNVFQKEFYLGDNTLKKMAVMYREFFGQTMNLSNVDRHKASEIVSFCINHCFNEFFCKQGSESVEHDLPVRIETAFTPDGRELYDKYQYAKGYFDRLMTGDSDKEKIRSVAERLNKAEIPPLGLVRFNGARSWTPDMVEWLLDTANLNKVIGTYNRTSKEAEF</sequence>
<evidence type="ECO:0000313" key="2">
    <source>
        <dbReference type="Proteomes" id="UP001223683"/>
    </source>
</evidence>
<accession>A0AAQ3C1R5</accession>
<dbReference type="EMBL" id="CP118390">
    <property type="protein sequence ID" value="WDU91135.1"/>
    <property type="molecule type" value="Genomic_DNA"/>
</dbReference>
<dbReference type="AlphaFoldDB" id="A0AAQ3C1R5"/>
<gene>
    <name evidence="1" type="ORF">PWJ79_00210</name>
</gene>
<dbReference type="RefSeq" id="WP_012846925.1">
    <property type="nucleotide sequence ID" value="NC_013508.1"/>
</dbReference>
<dbReference type="GeneID" id="72526938"/>
<evidence type="ECO:0000313" key="1">
    <source>
        <dbReference type="EMBL" id="WDU91135.1"/>
    </source>
</evidence>
<organism evidence="1 2">
    <name type="scientific">Edwardsiella piscicida</name>
    <dbReference type="NCBI Taxonomy" id="1263550"/>
    <lineage>
        <taxon>Bacteria</taxon>
        <taxon>Pseudomonadati</taxon>
        <taxon>Pseudomonadota</taxon>
        <taxon>Gammaproteobacteria</taxon>
        <taxon>Enterobacterales</taxon>
        <taxon>Hafniaceae</taxon>
        <taxon>Edwardsiella</taxon>
    </lineage>
</organism>
<name>A0AAQ3C1R5_EDWPI</name>
<reference evidence="1" key="1">
    <citation type="submission" date="2022-10" db="EMBL/GenBank/DDBJ databases">
        <title>Complete genome of Ep21-8.</title>
        <authorList>
            <person name="Kang Y.-R."/>
            <person name="Kim D.-H."/>
        </authorList>
    </citation>
    <scope>NUCLEOTIDE SEQUENCE</scope>
    <source>
        <strain evidence="1">Ep21-8</strain>
    </source>
</reference>
<dbReference type="Proteomes" id="UP001223683">
    <property type="component" value="Chromosome"/>
</dbReference>
<protein>
    <submittedName>
        <fullName evidence="1">Uncharacterized protein</fullName>
    </submittedName>
</protein>